<keyword evidence="2" id="KW-1185">Reference proteome</keyword>
<gene>
    <name evidence="1" type="ORF">PILCRDRAFT_812055</name>
</gene>
<sequence>MQMQGDSHPCHWEGAAQNGTYVLPSESLSSGGARYRTSASIIGLYPAQANRYRMLLAVPSTR</sequence>
<organism evidence="1 2">
    <name type="scientific">Piloderma croceum (strain F 1598)</name>
    <dbReference type="NCBI Taxonomy" id="765440"/>
    <lineage>
        <taxon>Eukaryota</taxon>
        <taxon>Fungi</taxon>
        <taxon>Dikarya</taxon>
        <taxon>Basidiomycota</taxon>
        <taxon>Agaricomycotina</taxon>
        <taxon>Agaricomycetes</taxon>
        <taxon>Agaricomycetidae</taxon>
        <taxon>Atheliales</taxon>
        <taxon>Atheliaceae</taxon>
        <taxon>Piloderma</taxon>
    </lineage>
</organism>
<dbReference type="EMBL" id="KN832973">
    <property type="protein sequence ID" value="KIM90312.1"/>
    <property type="molecule type" value="Genomic_DNA"/>
</dbReference>
<reference evidence="1 2" key="1">
    <citation type="submission" date="2014-04" db="EMBL/GenBank/DDBJ databases">
        <authorList>
            <consortium name="DOE Joint Genome Institute"/>
            <person name="Kuo A."/>
            <person name="Tarkka M."/>
            <person name="Buscot F."/>
            <person name="Kohler A."/>
            <person name="Nagy L.G."/>
            <person name="Floudas D."/>
            <person name="Copeland A."/>
            <person name="Barry K.W."/>
            <person name="Cichocki N."/>
            <person name="Veneault-Fourrey C."/>
            <person name="LaButti K."/>
            <person name="Lindquist E.A."/>
            <person name="Lipzen A."/>
            <person name="Lundell T."/>
            <person name="Morin E."/>
            <person name="Murat C."/>
            <person name="Sun H."/>
            <person name="Tunlid A."/>
            <person name="Henrissat B."/>
            <person name="Grigoriev I.V."/>
            <person name="Hibbett D.S."/>
            <person name="Martin F."/>
            <person name="Nordberg H.P."/>
            <person name="Cantor M.N."/>
            <person name="Hua S.X."/>
        </authorList>
    </citation>
    <scope>NUCLEOTIDE SEQUENCE [LARGE SCALE GENOMIC DNA]</scope>
    <source>
        <strain evidence="1 2">F 1598</strain>
    </source>
</reference>
<protein>
    <submittedName>
        <fullName evidence="1">Uncharacterized protein</fullName>
    </submittedName>
</protein>
<evidence type="ECO:0000313" key="2">
    <source>
        <dbReference type="Proteomes" id="UP000054166"/>
    </source>
</evidence>
<dbReference type="HOGENOM" id="CLU_2904953_0_0_1"/>
<dbReference type="Proteomes" id="UP000054166">
    <property type="component" value="Unassembled WGS sequence"/>
</dbReference>
<proteinExistence type="predicted"/>
<name>A0A0C3CKW2_PILCF</name>
<dbReference type="AlphaFoldDB" id="A0A0C3CKW2"/>
<accession>A0A0C3CKW2</accession>
<reference evidence="2" key="2">
    <citation type="submission" date="2015-01" db="EMBL/GenBank/DDBJ databases">
        <title>Evolutionary Origins and Diversification of the Mycorrhizal Mutualists.</title>
        <authorList>
            <consortium name="DOE Joint Genome Institute"/>
            <consortium name="Mycorrhizal Genomics Consortium"/>
            <person name="Kohler A."/>
            <person name="Kuo A."/>
            <person name="Nagy L.G."/>
            <person name="Floudas D."/>
            <person name="Copeland A."/>
            <person name="Barry K.W."/>
            <person name="Cichocki N."/>
            <person name="Veneault-Fourrey C."/>
            <person name="LaButti K."/>
            <person name="Lindquist E.A."/>
            <person name="Lipzen A."/>
            <person name="Lundell T."/>
            <person name="Morin E."/>
            <person name="Murat C."/>
            <person name="Riley R."/>
            <person name="Ohm R."/>
            <person name="Sun H."/>
            <person name="Tunlid A."/>
            <person name="Henrissat B."/>
            <person name="Grigoriev I.V."/>
            <person name="Hibbett D.S."/>
            <person name="Martin F."/>
        </authorList>
    </citation>
    <scope>NUCLEOTIDE SEQUENCE [LARGE SCALE GENOMIC DNA]</scope>
    <source>
        <strain evidence="2">F 1598</strain>
    </source>
</reference>
<evidence type="ECO:0000313" key="1">
    <source>
        <dbReference type="EMBL" id="KIM90312.1"/>
    </source>
</evidence>
<dbReference type="InParanoid" id="A0A0C3CKW2"/>